<gene>
    <name evidence="1" type="ORF">Edafosvirus6_56</name>
</gene>
<dbReference type="Gene3D" id="3.80.10.10">
    <property type="entry name" value="Ribonuclease Inhibitor"/>
    <property type="match status" value="1"/>
</dbReference>
<dbReference type="SUPFAM" id="SSF52047">
    <property type="entry name" value="RNI-like"/>
    <property type="match status" value="1"/>
</dbReference>
<reference evidence="1" key="1">
    <citation type="submission" date="2018-10" db="EMBL/GenBank/DDBJ databases">
        <title>Hidden diversity of soil giant viruses.</title>
        <authorList>
            <person name="Schulz F."/>
            <person name="Alteio L."/>
            <person name="Goudeau D."/>
            <person name="Ryan E.M."/>
            <person name="Malmstrom R.R."/>
            <person name="Blanchard J."/>
            <person name="Woyke T."/>
        </authorList>
    </citation>
    <scope>NUCLEOTIDE SEQUENCE</scope>
    <source>
        <strain evidence="1">EDV1</strain>
    </source>
</reference>
<sequence length="437" mass="50874">MEKNTLYLNKNHINTTVDNIKKDFINMMENNNINTIGINFYYGKDYDKELTQALFSVSTPYTICGKAQSSGIIVLDDKTDMLLGTVEYVEKTIRLEDNISSVNCEFIEMFDDFLKRNQIVTKIEWSVRKLNLDCCKRINQLLINNKQITKISFGSGPYIESYETIIQNVLLQELEIRISNIMELPKLLTMSSIQALKIKLSDETFCYEDKFNSEQLLNAFNNTNSLTSVNIYTEDCQRYGYGDLTIINNFIRCFCNSKNKTVKQLNMYLEDRAVYDKTIDADIKKFIAQNKHITKLSLLIPSVNNYDFLIENDTIEELCIRDCNYDSFAVKSIEKLILMNRKITDLTIEYALKEEDRKMLIEAIKINGTIEKLCVNREKDDYINALLNEVENIKKLKKQYVRTYLDLFAGYQIIPMINIINEYVGLKFTSPIQKVDT</sequence>
<evidence type="ECO:0000313" key="1">
    <source>
        <dbReference type="EMBL" id="AYV78207.1"/>
    </source>
</evidence>
<proteinExistence type="predicted"/>
<dbReference type="InterPro" id="IPR032675">
    <property type="entry name" value="LRR_dom_sf"/>
</dbReference>
<organism evidence="1">
    <name type="scientific">Edafosvirus sp</name>
    <dbReference type="NCBI Taxonomy" id="2487765"/>
    <lineage>
        <taxon>Viruses</taxon>
        <taxon>Varidnaviria</taxon>
        <taxon>Bamfordvirae</taxon>
        <taxon>Nucleocytoviricota</taxon>
        <taxon>Megaviricetes</taxon>
        <taxon>Imitervirales</taxon>
        <taxon>Mimiviridae</taxon>
        <taxon>Klosneuvirinae</taxon>
    </lineage>
</organism>
<name>A0A3G4ZTJ5_9VIRU</name>
<dbReference type="EMBL" id="MK072071">
    <property type="protein sequence ID" value="AYV78207.1"/>
    <property type="molecule type" value="Genomic_DNA"/>
</dbReference>
<accession>A0A3G4ZTJ5</accession>
<protein>
    <submittedName>
        <fullName evidence="1">Uncharacterized protein</fullName>
    </submittedName>
</protein>